<evidence type="ECO:0000313" key="2">
    <source>
        <dbReference type="EMBL" id="GHA11381.1"/>
    </source>
</evidence>
<organism evidence="2 3">
    <name type="scientific">Arenicella chitinivorans</name>
    <dbReference type="NCBI Taxonomy" id="1329800"/>
    <lineage>
        <taxon>Bacteria</taxon>
        <taxon>Pseudomonadati</taxon>
        <taxon>Pseudomonadota</taxon>
        <taxon>Gammaproteobacteria</taxon>
        <taxon>Arenicellales</taxon>
        <taxon>Arenicellaceae</taxon>
        <taxon>Arenicella</taxon>
    </lineage>
</organism>
<reference evidence="2" key="2">
    <citation type="submission" date="2020-09" db="EMBL/GenBank/DDBJ databases">
        <authorList>
            <person name="Sun Q."/>
            <person name="Kim S."/>
        </authorList>
    </citation>
    <scope>NUCLEOTIDE SEQUENCE</scope>
    <source>
        <strain evidence="2">KCTC 12711</strain>
    </source>
</reference>
<dbReference type="InterPro" id="IPR027417">
    <property type="entry name" value="P-loop_NTPase"/>
</dbReference>
<reference evidence="2" key="1">
    <citation type="journal article" date="2014" name="Int. J. Syst. Evol. Microbiol.">
        <title>Complete genome sequence of Corynebacterium casei LMG S-19264T (=DSM 44701T), isolated from a smear-ripened cheese.</title>
        <authorList>
            <consortium name="US DOE Joint Genome Institute (JGI-PGF)"/>
            <person name="Walter F."/>
            <person name="Albersmeier A."/>
            <person name="Kalinowski J."/>
            <person name="Ruckert C."/>
        </authorList>
    </citation>
    <scope>NUCLEOTIDE SEQUENCE</scope>
    <source>
        <strain evidence="2">KCTC 12711</strain>
    </source>
</reference>
<dbReference type="PANTHER" id="PTHR12788:SF10">
    <property type="entry name" value="PROTEIN-TYROSINE SULFOTRANSFERASE"/>
    <property type="match status" value="1"/>
</dbReference>
<keyword evidence="1" id="KW-0808">Transferase</keyword>
<evidence type="ECO:0000256" key="1">
    <source>
        <dbReference type="ARBA" id="ARBA00022679"/>
    </source>
</evidence>
<comment type="caution">
    <text evidence="2">The sequence shown here is derived from an EMBL/GenBank/DDBJ whole genome shotgun (WGS) entry which is preliminary data.</text>
</comment>
<sequence length="531" mass="60055">MRVNQVSVLELSRRARLAVSQRHWAAVETAANSILRIDEHSAEGWFLSGLYQQSQRQLGAAMHAFEYAWQLAPERYDAAIELAGLKRQQLHHAEAVQILQQVGPLCHQSSLYSHKAAQIYTRLGLHESANPFYRRAVAIQPDAASLKASLATNTTLLGNIDEARLLLNDLLHRYPKHQRHHWELAALRSAQDDHHLRQMQQLLEASDEPDERNIFLLYAIGKESEDLERWESAFDCYQRAGAAAVRLASASGYQIGQDTAPLDALPSLCSRDWCAQHVTSSASKDNELTPIFVVGLPRTGTTLVERILSSHSNVDSADETFFLPIALRQAIQSTDYTNPDLTVADLTRVAETSLREVAKTYSDLVRYRLDGAQYFVDKYPLNFKNLGFICAAFPNAKIVLLDRHPMDACFALFKQPYFNFAYRLDHLADYYLAYDRLRRHWLASLGERITSVNYEALVTEPQREIARLLDKLELPIEQACFDFHTNQSASATASSVQVREAMHRRSVQKWVNWERQLAPLSASLLAAGVSV</sequence>
<dbReference type="Proteomes" id="UP000614811">
    <property type="component" value="Unassembled WGS sequence"/>
</dbReference>
<dbReference type="SUPFAM" id="SSF52540">
    <property type="entry name" value="P-loop containing nucleoside triphosphate hydrolases"/>
    <property type="match status" value="1"/>
</dbReference>
<dbReference type="Gene3D" id="1.25.40.10">
    <property type="entry name" value="Tetratricopeptide repeat domain"/>
    <property type="match status" value="1"/>
</dbReference>
<dbReference type="EMBL" id="BMXA01000003">
    <property type="protein sequence ID" value="GHA11381.1"/>
    <property type="molecule type" value="Genomic_DNA"/>
</dbReference>
<dbReference type="PANTHER" id="PTHR12788">
    <property type="entry name" value="PROTEIN-TYROSINE SULFOTRANSFERASE 2"/>
    <property type="match status" value="1"/>
</dbReference>
<dbReference type="Gene3D" id="3.40.50.300">
    <property type="entry name" value="P-loop containing nucleotide triphosphate hydrolases"/>
    <property type="match status" value="1"/>
</dbReference>
<protein>
    <recommendedName>
        <fullName evidence="4">Sulfotransferase family protein</fullName>
    </recommendedName>
</protein>
<dbReference type="GO" id="GO:0008476">
    <property type="term" value="F:protein-tyrosine sulfotransferase activity"/>
    <property type="evidence" value="ECO:0007669"/>
    <property type="project" value="InterPro"/>
</dbReference>
<evidence type="ECO:0008006" key="4">
    <source>
        <dbReference type="Google" id="ProtNLM"/>
    </source>
</evidence>
<dbReference type="SUPFAM" id="SSF48452">
    <property type="entry name" value="TPR-like"/>
    <property type="match status" value="1"/>
</dbReference>
<dbReference type="InterPro" id="IPR026634">
    <property type="entry name" value="TPST-like"/>
</dbReference>
<keyword evidence="3" id="KW-1185">Reference proteome</keyword>
<accession>A0A918VMY5</accession>
<dbReference type="AlphaFoldDB" id="A0A918VMY5"/>
<dbReference type="InterPro" id="IPR011990">
    <property type="entry name" value="TPR-like_helical_dom_sf"/>
</dbReference>
<gene>
    <name evidence="2" type="ORF">GCM10008090_21430</name>
</gene>
<proteinExistence type="predicted"/>
<evidence type="ECO:0000313" key="3">
    <source>
        <dbReference type="Proteomes" id="UP000614811"/>
    </source>
</evidence>
<dbReference type="Pfam" id="PF13469">
    <property type="entry name" value="Sulfotransfer_3"/>
    <property type="match status" value="1"/>
</dbReference>
<name>A0A918VMY5_9GAMM</name>